<reference evidence="1" key="1">
    <citation type="submission" date="2014-09" db="EMBL/GenBank/DDBJ databases">
        <authorList>
            <person name="Magalhaes I.L.F."/>
            <person name="Oliveira U."/>
            <person name="Santos F.R."/>
            <person name="Vidigal T.H.D.A."/>
            <person name="Brescovit A.D."/>
            <person name="Santos A.J."/>
        </authorList>
    </citation>
    <scope>NUCLEOTIDE SEQUENCE</scope>
    <source>
        <tissue evidence="1">Shoot tissue taken approximately 20 cm above the soil surface</tissue>
    </source>
</reference>
<dbReference type="EMBL" id="GBRH01215781">
    <property type="protein sequence ID" value="JAD82114.1"/>
    <property type="molecule type" value="Transcribed_RNA"/>
</dbReference>
<proteinExistence type="predicted"/>
<name>A0A0A9D0N1_ARUDO</name>
<protein>
    <submittedName>
        <fullName evidence="1">Uncharacterized protein</fullName>
    </submittedName>
</protein>
<reference evidence="1" key="2">
    <citation type="journal article" date="2015" name="Data Brief">
        <title>Shoot transcriptome of the giant reed, Arundo donax.</title>
        <authorList>
            <person name="Barrero R.A."/>
            <person name="Guerrero F.D."/>
            <person name="Moolhuijzen P."/>
            <person name="Goolsby J.A."/>
            <person name="Tidwell J."/>
            <person name="Bellgard S.E."/>
            <person name="Bellgard M.I."/>
        </authorList>
    </citation>
    <scope>NUCLEOTIDE SEQUENCE</scope>
    <source>
        <tissue evidence="1">Shoot tissue taken approximately 20 cm above the soil surface</tissue>
    </source>
</reference>
<evidence type="ECO:0000313" key="1">
    <source>
        <dbReference type="EMBL" id="JAD82114.1"/>
    </source>
</evidence>
<dbReference type="AlphaFoldDB" id="A0A0A9D0N1"/>
<organism evidence="1">
    <name type="scientific">Arundo donax</name>
    <name type="common">Giant reed</name>
    <name type="synonym">Donax arundinaceus</name>
    <dbReference type="NCBI Taxonomy" id="35708"/>
    <lineage>
        <taxon>Eukaryota</taxon>
        <taxon>Viridiplantae</taxon>
        <taxon>Streptophyta</taxon>
        <taxon>Embryophyta</taxon>
        <taxon>Tracheophyta</taxon>
        <taxon>Spermatophyta</taxon>
        <taxon>Magnoliopsida</taxon>
        <taxon>Liliopsida</taxon>
        <taxon>Poales</taxon>
        <taxon>Poaceae</taxon>
        <taxon>PACMAD clade</taxon>
        <taxon>Arundinoideae</taxon>
        <taxon>Arundineae</taxon>
        <taxon>Arundo</taxon>
    </lineage>
</organism>
<accession>A0A0A9D0N1</accession>
<sequence>MAPMRFTVKGQSFIDASFAAPMYFVVSLKRTTKMLGVVDLRNWPMDWSWKFAEIL</sequence>